<proteinExistence type="predicted"/>
<gene>
    <name evidence="2" type="ORF">PFFCH_05174</name>
</gene>
<evidence type="ECO:0000313" key="2">
    <source>
        <dbReference type="EMBL" id="ETW27402.1"/>
    </source>
</evidence>
<dbReference type="AlphaFoldDB" id="A0A024VG00"/>
<sequence length="186" mass="23430">MNYKDIYEQCNKPNVFFIDTHRYFFKYFIMDLTFNIINYLNYMDIYDKLFIYKYLIILNYKNEYIINIIHDHLYNFFIRKLHYEDIQHIFYFLQYVLSSLIYSPSIFFFHIINNIDIATFQKLLNIIKKEKIFEDHTKKIYDHINIIINQNYKTLHKNKCKMNNSFYYYKKRIDHFQSVLYDFLFL</sequence>
<evidence type="ECO:0000313" key="3">
    <source>
        <dbReference type="Proteomes" id="UP000030656"/>
    </source>
</evidence>
<organism evidence="2 3">
    <name type="scientific">Plasmodium falciparum FCH/4</name>
    <dbReference type="NCBI Taxonomy" id="1036724"/>
    <lineage>
        <taxon>Eukaryota</taxon>
        <taxon>Sar</taxon>
        <taxon>Alveolata</taxon>
        <taxon>Apicomplexa</taxon>
        <taxon>Aconoidasida</taxon>
        <taxon>Haemosporida</taxon>
        <taxon>Plasmodiidae</taxon>
        <taxon>Plasmodium</taxon>
        <taxon>Plasmodium (Laverania)</taxon>
    </lineage>
</organism>
<dbReference type="OrthoDB" id="392617at2759"/>
<evidence type="ECO:0000256" key="1">
    <source>
        <dbReference type="SAM" id="Phobius"/>
    </source>
</evidence>
<dbReference type="EMBL" id="KI928068">
    <property type="protein sequence ID" value="ETW27402.1"/>
    <property type="molecule type" value="Genomic_DNA"/>
</dbReference>
<feature type="transmembrane region" description="Helical" evidence="1">
    <location>
        <begin position="89"/>
        <end position="112"/>
    </location>
</feature>
<protein>
    <submittedName>
        <fullName evidence="2">Uncharacterized protein</fullName>
    </submittedName>
</protein>
<name>A0A024VG00_PLAFA</name>
<reference evidence="2 3" key="2">
    <citation type="submission" date="2013-02" db="EMBL/GenBank/DDBJ databases">
        <title>The Genome Sequence of Plasmodium falciparum FCH/4.</title>
        <authorList>
            <consortium name="The Broad Institute Genome Sequencing Platform"/>
            <consortium name="The Broad Institute Genome Sequencing Center for Infectious Disease"/>
            <person name="Neafsey D."/>
            <person name="Cheeseman I."/>
            <person name="Volkman S."/>
            <person name="Adams J."/>
            <person name="Walker B."/>
            <person name="Young S.K."/>
            <person name="Zeng Q."/>
            <person name="Gargeya S."/>
            <person name="Fitzgerald M."/>
            <person name="Haas B."/>
            <person name="Abouelleil A."/>
            <person name="Alvarado L."/>
            <person name="Arachchi H.M."/>
            <person name="Berlin A.M."/>
            <person name="Chapman S.B."/>
            <person name="Dewar J."/>
            <person name="Goldberg J."/>
            <person name="Griggs A."/>
            <person name="Gujja S."/>
            <person name="Hansen M."/>
            <person name="Howarth C."/>
            <person name="Imamovic A."/>
            <person name="Larimer J."/>
            <person name="McCowan C."/>
            <person name="Murphy C."/>
            <person name="Neiman D."/>
            <person name="Pearson M."/>
            <person name="Priest M."/>
            <person name="Roberts A."/>
            <person name="Saif S."/>
            <person name="Shea T."/>
            <person name="Sisk P."/>
            <person name="Sykes S."/>
            <person name="Wortman J."/>
            <person name="Nusbaum C."/>
            <person name="Birren B."/>
        </authorList>
    </citation>
    <scope>NUCLEOTIDE SEQUENCE [LARGE SCALE GENOMIC DNA]</scope>
    <source>
        <strain evidence="2 3">FCH/4</strain>
    </source>
</reference>
<keyword evidence="1" id="KW-1133">Transmembrane helix</keyword>
<keyword evidence="1" id="KW-0472">Membrane</keyword>
<reference evidence="2 3" key="1">
    <citation type="submission" date="2013-02" db="EMBL/GenBank/DDBJ databases">
        <title>The Genome Annotation of Plasmodium falciparum FCH/4.</title>
        <authorList>
            <consortium name="The Broad Institute Genome Sequencing Platform"/>
            <consortium name="The Broad Institute Genome Sequencing Center for Infectious Disease"/>
            <person name="Neafsey D."/>
            <person name="Hoffman S."/>
            <person name="Volkman S."/>
            <person name="Rosenthal P."/>
            <person name="Walker B."/>
            <person name="Young S.K."/>
            <person name="Zeng Q."/>
            <person name="Gargeya S."/>
            <person name="Fitzgerald M."/>
            <person name="Haas B."/>
            <person name="Abouelleil A."/>
            <person name="Allen A.W."/>
            <person name="Alvarado L."/>
            <person name="Arachchi H.M."/>
            <person name="Berlin A.M."/>
            <person name="Chapman S.B."/>
            <person name="Gainer-Dewar J."/>
            <person name="Goldberg J."/>
            <person name="Griggs A."/>
            <person name="Gujja S."/>
            <person name="Hansen M."/>
            <person name="Howarth C."/>
            <person name="Imamovic A."/>
            <person name="Ireland A."/>
            <person name="Larimer J."/>
            <person name="McCowan C."/>
            <person name="Murphy C."/>
            <person name="Pearson M."/>
            <person name="Poon T.W."/>
            <person name="Priest M."/>
            <person name="Roberts A."/>
            <person name="Saif S."/>
            <person name="Shea T."/>
            <person name="Sisk P."/>
            <person name="Sykes S."/>
            <person name="Wortman J."/>
            <person name="Nusbaum C."/>
            <person name="Birren B."/>
        </authorList>
    </citation>
    <scope>NUCLEOTIDE SEQUENCE [LARGE SCALE GENOMIC DNA]</scope>
    <source>
        <strain evidence="2 3">FCH/4</strain>
    </source>
</reference>
<dbReference type="Proteomes" id="UP000030656">
    <property type="component" value="Unassembled WGS sequence"/>
</dbReference>
<accession>A0A024VG00</accession>
<keyword evidence="1" id="KW-0812">Transmembrane</keyword>